<keyword evidence="7" id="KW-1185">Reference proteome</keyword>
<dbReference type="SUPFAM" id="SSF49785">
    <property type="entry name" value="Galactose-binding domain-like"/>
    <property type="match status" value="1"/>
</dbReference>
<evidence type="ECO:0000313" key="6">
    <source>
        <dbReference type="EMBL" id="KAF2674966.1"/>
    </source>
</evidence>
<feature type="non-terminal residue" evidence="6">
    <location>
        <position position="248"/>
    </location>
</feature>
<dbReference type="OrthoDB" id="42561at2759"/>
<organism evidence="6 7">
    <name type="scientific">Microthyrium microscopicum</name>
    <dbReference type="NCBI Taxonomy" id="703497"/>
    <lineage>
        <taxon>Eukaryota</taxon>
        <taxon>Fungi</taxon>
        <taxon>Dikarya</taxon>
        <taxon>Ascomycota</taxon>
        <taxon>Pezizomycotina</taxon>
        <taxon>Dothideomycetes</taxon>
        <taxon>Dothideomycetes incertae sedis</taxon>
        <taxon>Microthyriales</taxon>
        <taxon>Microthyriaceae</taxon>
        <taxon>Microthyrium</taxon>
    </lineage>
</organism>
<proteinExistence type="inferred from homology"/>
<feature type="domain" description="NADH:ubiquinone oxidoreductase intermediate-associated protein 30" evidence="5">
    <location>
        <begin position="46"/>
        <end position="220"/>
    </location>
</feature>
<dbReference type="GO" id="GO:0010257">
    <property type="term" value="P:NADH dehydrogenase complex assembly"/>
    <property type="evidence" value="ECO:0007669"/>
    <property type="project" value="TreeGrafter"/>
</dbReference>
<keyword evidence="3" id="KW-0496">Mitochondrion</keyword>
<evidence type="ECO:0000256" key="2">
    <source>
        <dbReference type="ARBA" id="ARBA00007884"/>
    </source>
</evidence>
<comment type="similarity">
    <text evidence="2">Belongs to the CIA30 family.</text>
</comment>
<name>A0A6A6UT66_9PEZI</name>
<evidence type="ECO:0000256" key="1">
    <source>
        <dbReference type="ARBA" id="ARBA00004173"/>
    </source>
</evidence>
<dbReference type="InterPro" id="IPR039131">
    <property type="entry name" value="NDUFAF1"/>
</dbReference>
<reference evidence="6" key="1">
    <citation type="journal article" date="2020" name="Stud. Mycol.">
        <title>101 Dothideomycetes genomes: a test case for predicting lifestyles and emergence of pathogens.</title>
        <authorList>
            <person name="Haridas S."/>
            <person name="Albert R."/>
            <person name="Binder M."/>
            <person name="Bloem J."/>
            <person name="Labutti K."/>
            <person name="Salamov A."/>
            <person name="Andreopoulos B."/>
            <person name="Baker S."/>
            <person name="Barry K."/>
            <person name="Bills G."/>
            <person name="Bluhm B."/>
            <person name="Cannon C."/>
            <person name="Castanera R."/>
            <person name="Culley D."/>
            <person name="Daum C."/>
            <person name="Ezra D."/>
            <person name="Gonzalez J."/>
            <person name="Henrissat B."/>
            <person name="Kuo A."/>
            <person name="Liang C."/>
            <person name="Lipzen A."/>
            <person name="Lutzoni F."/>
            <person name="Magnuson J."/>
            <person name="Mondo S."/>
            <person name="Nolan M."/>
            <person name="Ohm R."/>
            <person name="Pangilinan J."/>
            <person name="Park H.-J."/>
            <person name="Ramirez L."/>
            <person name="Alfaro M."/>
            <person name="Sun H."/>
            <person name="Tritt A."/>
            <person name="Yoshinaga Y."/>
            <person name="Zwiers L.-H."/>
            <person name="Turgeon B."/>
            <person name="Goodwin S."/>
            <person name="Spatafora J."/>
            <person name="Crous P."/>
            <person name="Grigoriev I."/>
        </authorList>
    </citation>
    <scope>NUCLEOTIDE SEQUENCE</scope>
    <source>
        <strain evidence="6">CBS 115976</strain>
    </source>
</reference>
<gene>
    <name evidence="6" type="ORF">BT63DRAFT_420216</name>
</gene>
<comment type="subcellular location">
    <subcellularLocation>
        <location evidence="1">Mitochondrion</location>
    </subcellularLocation>
</comment>
<dbReference type="Proteomes" id="UP000799302">
    <property type="component" value="Unassembled WGS sequence"/>
</dbReference>
<keyword evidence="4" id="KW-0143">Chaperone</keyword>
<evidence type="ECO:0000259" key="5">
    <source>
        <dbReference type="Pfam" id="PF08547"/>
    </source>
</evidence>
<dbReference type="EMBL" id="MU004230">
    <property type="protein sequence ID" value="KAF2674966.1"/>
    <property type="molecule type" value="Genomic_DNA"/>
</dbReference>
<sequence>MLRPTARLLSEPGFVQRSVEEFKRLSLYAMRFEGMRIPKRPYPLVSFGRRDYLDKCKTMSDSDMGGYSSSNIEFVQPDDSEPGHLRFFGSVSTELPAERPNLKGAGYVGFRTKDPKRNAFGKGFWDIDQYTFLAIRLKSDGRKYLVNLQSDGIEPTDLHQHRIYAKRPGEWETLLIDWSEFVRTNHGLIAEPQSELLRQKVTSIGFSLVDRIPGPFDLRVQRMWATNGLQLEEEAKNEQGILTGFTDN</sequence>
<protein>
    <submittedName>
        <fullName evidence="6">CIA30-domain-containing protein</fullName>
    </submittedName>
</protein>
<dbReference type="GO" id="GO:0051082">
    <property type="term" value="F:unfolded protein binding"/>
    <property type="evidence" value="ECO:0007669"/>
    <property type="project" value="TreeGrafter"/>
</dbReference>
<evidence type="ECO:0000256" key="4">
    <source>
        <dbReference type="ARBA" id="ARBA00023186"/>
    </source>
</evidence>
<accession>A0A6A6UT66</accession>
<dbReference type="GO" id="GO:0006120">
    <property type="term" value="P:mitochondrial electron transport, NADH to ubiquinone"/>
    <property type="evidence" value="ECO:0007669"/>
    <property type="project" value="TreeGrafter"/>
</dbReference>
<dbReference type="InterPro" id="IPR008979">
    <property type="entry name" value="Galactose-bd-like_sf"/>
</dbReference>
<evidence type="ECO:0000256" key="3">
    <source>
        <dbReference type="ARBA" id="ARBA00023128"/>
    </source>
</evidence>
<dbReference type="AlphaFoldDB" id="A0A6A6UT66"/>
<dbReference type="InterPro" id="IPR013857">
    <property type="entry name" value="NADH-UbQ_OxRdtase-assoc_prot30"/>
</dbReference>
<dbReference type="PANTHER" id="PTHR13194">
    <property type="entry name" value="COMPLEX I INTERMEDIATE-ASSOCIATED PROTEIN 30"/>
    <property type="match status" value="1"/>
</dbReference>
<dbReference type="PANTHER" id="PTHR13194:SF18">
    <property type="entry name" value="COMPLEX I INTERMEDIATE-ASSOCIATED PROTEIN 30, MITOCHONDRIAL"/>
    <property type="match status" value="1"/>
</dbReference>
<evidence type="ECO:0000313" key="7">
    <source>
        <dbReference type="Proteomes" id="UP000799302"/>
    </source>
</evidence>
<dbReference type="GO" id="GO:0005739">
    <property type="term" value="C:mitochondrion"/>
    <property type="evidence" value="ECO:0007669"/>
    <property type="project" value="UniProtKB-SubCell"/>
</dbReference>
<dbReference type="Pfam" id="PF08547">
    <property type="entry name" value="CIA30"/>
    <property type="match status" value="1"/>
</dbReference>